<dbReference type="Pfam" id="PF02729">
    <property type="entry name" value="OTCace_N"/>
    <property type="match status" value="1"/>
</dbReference>
<dbReference type="GO" id="GO:0016597">
    <property type="term" value="F:amino acid binding"/>
    <property type="evidence" value="ECO:0007669"/>
    <property type="project" value="InterPro"/>
</dbReference>
<dbReference type="SUPFAM" id="SSF53671">
    <property type="entry name" value="Aspartate/ornithine carbamoyltransferase"/>
    <property type="match status" value="1"/>
</dbReference>
<comment type="caution">
    <text evidence="3">The sequence shown here is derived from an EMBL/GenBank/DDBJ whole genome shotgun (WGS) entry which is preliminary data.</text>
</comment>
<feature type="non-terminal residue" evidence="3">
    <location>
        <position position="30"/>
    </location>
</feature>
<proteinExistence type="predicted"/>
<dbReference type="Gene3D" id="3.40.50.1370">
    <property type="entry name" value="Aspartate/ornithine carbamoyltransferase"/>
    <property type="match status" value="1"/>
</dbReference>
<evidence type="ECO:0000256" key="1">
    <source>
        <dbReference type="ARBA" id="ARBA00022679"/>
    </source>
</evidence>
<evidence type="ECO:0000313" key="3">
    <source>
        <dbReference type="EMBL" id="GAJ20745.1"/>
    </source>
</evidence>
<dbReference type="InterPro" id="IPR036901">
    <property type="entry name" value="Asp/Orn_carbamoylTrfase_sf"/>
</dbReference>
<dbReference type="InterPro" id="IPR006132">
    <property type="entry name" value="Asp/Orn_carbamoyltranf_P-bd"/>
</dbReference>
<reference evidence="3" key="1">
    <citation type="journal article" date="2014" name="Front. Microbiol.">
        <title>High frequency of phylogenetically diverse reductive dehalogenase-homologous genes in deep subseafloor sedimentary metagenomes.</title>
        <authorList>
            <person name="Kawai M."/>
            <person name="Futagami T."/>
            <person name="Toyoda A."/>
            <person name="Takaki Y."/>
            <person name="Nishi S."/>
            <person name="Hori S."/>
            <person name="Arai W."/>
            <person name="Tsubouchi T."/>
            <person name="Morono Y."/>
            <person name="Uchiyama I."/>
            <person name="Ito T."/>
            <person name="Fujiyama A."/>
            <person name="Inagaki F."/>
            <person name="Takami H."/>
        </authorList>
    </citation>
    <scope>NUCLEOTIDE SEQUENCE</scope>
    <source>
        <strain evidence="3">Expedition CK06-06</strain>
    </source>
</reference>
<protein>
    <recommendedName>
        <fullName evidence="2">Aspartate/ornithine carbamoyltransferase carbamoyl-P binding domain-containing protein</fullName>
    </recommendedName>
</protein>
<accession>X1W0T1</accession>
<evidence type="ECO:0000259" key="2">
    <source>
        <dbReference type="Pfam" id="PF02729"/>
    </source>
</evidence>
<gene>
    <name evidence="3" type="ORF">S12H4_63695</name>
</gene>
<keyword evidence="1" id="KW-0808">Transferase</keyword>
<name>X1W0T1_9ZZZZ</name>
<sequence>MARFAQIPVINALTDRLHPCQVMADMLTIV</sequence>
<dbReference type="AlphaFoldDB" id="X1W0T1"/>
<organism evidence="3">
    <name type="scientific">marine sediment metagenome</name>
    <dbReference type="NCBI Taxonomy" id="412755"/>
    <lineage>
        <taxon>unclassified sequences</taxon>
        <taxon>metagenomes</taxon>
        <taxon>ecological metagenomes</taxon>
    </lineage>
</organism>
<dbReference type="GO" id="GO:0006520">
    <property type="term" value="P:amino acid metabolic process"/>
    <property type="evidence" value="ECO:0007669"/>
    <property type="project" value="InterPro"/>
</dbReference>
<dbReference type="EMBL" id="BARW01043565">
    <property type="protein sequence ID" value="GAJ20745.1"/>
    <property type="molecule type" value="Genomic_DNA"/>
</dbReference>
<feature type="domain" description="Aspartate/ornithine carbamoyltransferase carbamoyl-P binding" evidence="2">
    <location>
        <begin position="1"/>
        <end position="29"/>
    </location>
</feature>
<dbReference type="GO" id="GO:0016743">
    <property type="term" value="F:carboxyl- or carbamoyltransferase activity"/>
    <property type="evidence" value="ECO:0007669"/>
    <property type="project" value="InterPro"/>
</dbReference>